<dbReference type="OrthoDB" id="345473at2"/>
<dbReference type="AlphaFoldDB" id="M6CQF8"/>
<dbReference type="PANTHER" id="PTHR45752:SF195">
    <property type="entry name" value="LEUCINE-RICH REPEAT (LRR) FAMILY PROTEIN-RELATED"/>
    <property type="match status" value="1"/>
</dbReference>
<comment type="caution">
    <text evidence="1">The sequence shown here is derived from an EMBL/GenBank/DDBJ whole genome shotgun (WGS) entry which is preliminary data.</text>
</comment>
<dbReference type="Pfam" id="PF13855">
    <property type="entry name" value="LRR_8"/>
    <property type="match status" value="1"/>
</dbReference>
<dbReference type="InterPro" id="IPR001611">
    <property type="entry name" value="Leu-rich_rpt"/>
</dbReference>
<sequence>MNFSATHIRFQKTTVFFLLIPFGFFPVQSQDYSYRTFKDLTEALQSAIEYSVEDVRILDLSQQNLTVLPKEIGRLKDLQYLNLSYNRLTLLPKEIGQLLNLQELGLQGNSFSPEERERIRKLLPNCEIDFE</sequence>
<organism evidence="1 2">
    <name type="scientific">Leptospira alstonii serovar Sichuan str. 79601</name>
    <dbReference type="NCBI Taxonomy" id="1218565"/>
    <lineage>
        <taxon>Bacteria</taxon>
        <taxon>Pseudomonadati</taxon>
        <taxon>Spirochaetota</taxon>
        <taxon>Spirochaetia</taxon>
        <taxon>Leptospirales</taxon>
        <taxon>Leptospiraceae</taxon>
        <taxon>Leptospira</taxon>
    </lineage>
</organism>
<dbReference type="InterPro" id="IPR050715">
    <property type="entry name" value="LRR-SigEffector_domain"/>
</dbReference>
<evidence type="ECO:0000313" key="1">
    <source>
        <dbReference type="EMBL" id="EMJ94182.1"/>
    </source>
</evidence>
<dbReference type="RefSeq" id="WP_020773866.1">
    <property type="nucleotide sequence ID" value="NZ_ANIK01000056.1"/>
</dbReference>
<dbReference type="PANTHER" id="PTHR45752">
    <property type="entry name" value="LEUCINE-RICH REPEAT-CONTAINING"/>
    <property type="match status" value="1"/>
</dbReference>
<accession>M6CQF8</accession>
<name>M6CQF8_9LEPT</name>
<evidence type="ECO:0000313" key="2">
    <source>
        <dbReference type="Proteomes" id="UP000011988"/>
    </source>
</evidence>
<protein>
    <submittedName>
        <fullName evidence="1">Leucine rich repeat protein</fullName>
    </submittedName>
</protein>
<dbReference type="Proteomes" id="UP000011988">
    <property type="component" value="Unassembled WGS sequence"/>
</dbReference>
<reference evidence="1 2" key="1">
    <citation type="submission" date="2013-01" db="EMBL/GenBank/DDBJ databases">
        <authorList>
            <person name="Harkins D.M."/>
            <person name="Durkin A.S."/>
            <person name="Brinkac L.M."/>
            <person name="Haft D.H."/>
            <person name="Selengut J.D."/>
            <person name="Sanka R."/>
            <person name="DePew J."/>
            <person name="Purushe J."/>
            <person name="Galloway R.L."/>
            <person name="Vinetz J.M."/>
            <person name="Sutton G.G."/>
            <person name="Nierman W.C."/>
            <person name="Fouts D.E."/>
        </authorList>
    </citation>
    <scope>NUCLEOTIDE SEQUENCE [LARGE SCALE GENOMIC DNA]</scope>
    <source>
        <strain evidence="1 2">79601</strain>
    </source>
</reference>
<dbReference type="SUPFAM" id="SSF52058">
    <property type="entry name" value="L domain-like"/>
    <property type="match status" value="1"/>
</dbReference>
<gene>
    <name evidence="1" type="ORF">LEP1GSC194_0212</name>
</gene>
<dbReference type="Gene3D" id="3.80.10.10">
    <property type="entry name" value="Ribonuclease Inhibitor"/>
    <property type="match status" value="1"/>
</dbReference>
<dbReference type="EMBL" id="ANIK01000056">
    <property type="protein sequence ID" value="EMJ94182.1"/>
    <property type="molecule type" value="Genomic_DNA"/>
</dbReference>
<dbReference type="PATRIC" id="fig|1218565.3.peg.2729"/>
<dbReference type="PROSITE" id="PS51450">
    <property type="entry name" value="LRR"/>
    <property type="match status" value="1"/>
</dbReference>
<dbReference type="InterPro" id="IPR032675">
    <property type="entry name" value="LRR_dom_sf"/>
</dbReference>
<proteinExistence type="predicted"/>